<dbReference type="EMBL" id="OKRB01000103">
    <property type="protein sequence ID" value="SPE24350.1"/>
    <property type="molecule type" value="Genomic_DNA"/>
</dbReference>
<proteinExistence type="predicted"/>
<organism evidence="4 5">
    <name type="scientific">Candidatus Sulfuritelmatomonas gaucii</name>
    <dbReference type="NCBI Taxonomy" id="2043161"/>
    <lineage>
        <taxon>Bacteria</taxon>
        <taxon>Pseudomonadati</taxon>
        <taxon>Acidobacteriota</taxon>
        <taxon>Terriglobia</taxon>
        <taxon>Terriglobales</taxon>
        <taxon>Acidobacteriaceae</taxon>
        <taxon>Candidatus Sulfuritelmatomonas</taxon>
    </lineage>
</organism>
<feature type="transmembrane region" description="Helical" evidence="2">
    <location>
        <begin position="371"/>
        <end position="391"/>
    </location>
</feature>
<dbReference type="InterPro" id="IPR003675">
    <property type="entry name" value="Rce1/LyrA-like_dom"/>
</dbReference>
<evidence type="ECO:0000256" key="1">
    <source>
        <dbReference type="SAM" id="MobiDB-lite"/>
    </source>
</evidence>
<feature type="transmembrane region" description="Helical" evidence="2">
    <location>
        <begin position="188"/>
        <end position="208"/>
    </location>
</feature>
<evidence type="ECO:0000256" key="2">
    <source>
        <dbReference type="SAM" id="Phobius"/>
    </source>
</evidence>
<evidence type="ECO:0000259" key="3">
    <source>
        <dbReference type="Pfam" id="PF02517"/>
    </source>
</evidence>
<keyword evidence="2" id="KW-0472">Membrane</keyword>
<feature type="transmembrane region" description="Helical" evidence="2">
    <location>
        <begin position="318"/>
        <end position="337"/>
    </location>
</feature>
<evidence type="ECO:0000313" key="4">
    <source>
        <dbReference type="EMBL" id="SPE24350.1"/>
    </source>
</evidence>
<dbReference type="OrthoDB" id="113141at2"/>
<keyword evidence="2" id="KW-0812">Transmembrane</keyword>
<feature type="transmembrane region" description="Helical" evidence="2">
    <location>
        <begin position="278"/>
        <end position="298"/>
    </location>
</feature>
<feature type="transmembrane region" description="Helical" evidence="2">
    <location>
        <begin position="119"/>
        <end position="137"/>
    </location>
</feature>
<feature type="domain" description="CAAX prenyl protease 2/Lysostaphin resistance protein A-like" evidence="3">
    <location>
        <begin position="325"/>
        <end position="383"/>
    </location>
</feature>
<gene>
    <name evidence="4" type="ORF">SBA5_450014</name>
</gene>
<reference evidence="5" key="1">
    <citation type="submission" date="2018-02" db="EMBL/GenBank/DDBJ databases">
        <authorList>
            <person name="Hausmann B."/>
        </authorList>
    </citation>
    <scope>NUCLEOTIDE SEQUENCE [LARGE SCALE GENOMIC DNA]</scope>
    <source>
        <strain evidence="5">Peat soil MAG SbA5</strain>
    </source>
</reference>
<evidence type="ECO:0000313" key="5">
    <source>
        <dbReference type="Proteomes" id="UP000239735"/>
    </source>
</evidence>
<dbReference type="GO" id="GO:0004175">
    <property type="term" value="F:endopeptidase activity"/>
    <property type="evidence" value="ECO:0007669"/>
    <property type="project" value="UniProtKB-ARBA"/>
</dbReference>
<name>A0A2N9LM56_9BACT</name>
<feature type="transmembrane region" description="Helical" evidence="2">
    <location>
        <begin position="248"/>
        <end position="271"/>
    </location>
</feature>
<sequence>MNSSPEYQPPQDESDDQAGEPDISREAPVAAPEPIPVFQQEPWFPSPVPPAPPPQLEPRYPPRIPHLGHLVFLLLALAPIAFLAMGLLVGLAMHYHLFGVSSAQQAVGNVHYLLGSEGLLYLFTFALALLIFPAFWHESLLAGLQWNGATALRMRKWLFSAAFICFLLALLSGEFFHGPTNTPIEKIFRTPGAAWLLFAFGITFAPFFEEMFFRGFLLPALCTVSDWIAEKICPDGPIFVGSNGRPHWPASGVTTAAVSLLSIPAAFFLAFYIKDGRFALEILLPYFVLILALFTILAVHKSPPHVFARPVDTDGHPLWSTSALVIGSLVTSIPFAAMHGEQTGYAFGPFLLLVGVSLVLCAVRLSTRSLAASTLVHACYNFLLFSLMLIASGGFRHLDKM</sequence>
<feature type="transmembrane region" description="Helical" evidence="2">
    <location>
        <begin position="344"/>
        <end position="365"/>
    </location>
</feature>
<feature type="transmembrane region" description="Helical" evidence="2">
    <location>
        <begin position="70"/>
        <end position="98"/>
    </location>
</feature>
<feature type="transmembrane region" description="Helical" evidence="2">
    <location>
        <begin position="157"/>
        <end position="176"/>
    </location>
</feature>
<keyword evidence="2" id="KW-1133">Transmembrane helix</keyword>
<dbReference type="Pfam" id="PF02517">
    <property type="entry name" value="Rce1-like"/>
    <property type="match status" value="1"/>
</dbReference>
<dbReference type="GO" id="GO:0080120">
    <property type="term" value="P:CAAX-box protein maturation"/>
    <property type="evidence" value="ECO:0007669"/>
    <property type="project" value="UniProtKB-ARBA"/>
</dbReference>
<protein>
    <recommendedName>
        <fullName evidence="3">CAAX prenyl protease 2/Lysostaphin resistance protein A-like domain-containing protein</fullName>
    </recommendedName>
</protein>
<dbReference type="Proteomes" id="UP000239735">
    <property type="component" value="Unassembled WGS sequence"/>
</dbReference>
<feature type="region of interest" description="Disordered" evidence="1">
    <location>
        <begin position="1"/>
        <end position="31"/>
    </location>
</feature>
<accession>A0A2N9LM56</accession>
<dbReference type="AlphaFoldDB" id="A0A2N9LM56"/>